<dbReference type="Proteomes" id="UP000478052">
    <property type="component" value="Unassembled WGS sequence"/>
</dbReference>
<evidence type="ECO:0000313" key="1">
    <source>
        <dbReference type="EMBL" id="KAF0750841.1"/>
    </source>
</evidence>
<dbReference type="EMBL" id="VUJU01005572">
    <property type="protein sequence ID" value="KAF0750841.1"/>
    <property type="molecule type" value="Genomic_DNA"/>
</dbReference>
<organism evidence="1 2">
    <name type="scientific">Aphis craccivora</name>
    <name type="common">Cowpea aphid</name>
    <dbReference type="NCBI Taxonomy" id="307492"/>
    <lineage>
        <taxon>Eukaryota</taxon>
        <taxon>Metazoa</taxon>
        <taxon>Ecdysozoa</taxon>
        <taxon>Arthropoda</taxon>
        <taxon>Hexapoda</taxon>
        <taxon>Insecta</taxon>
        <taxon>Pterygota</taxon>
        <taxon>Neoptera</taxon>
        <taxon>Paraneoptera</taxon>
        <taxon>Hemiptera</taxon>
        <taxon>Sternorrhyncha</taxon>
        <taxon>Aphidomorpha</taxon>
        <taxon>Aphidoidea</taxon>
        <taxon>Aphididae</taxon>
        <taxon>Aphidini</taxon>
        <taxon>Aphis</taxon>
        <taxon>Aphis</taxon>
    </lineage>
</organism>
<dbReference type="Gene3D" id="3.30.420.10">
    <property type="entry name" value="Ribonuclease H-like superfamily/Ribonuclease H"/>
    <property type="match status" value="1"/>
</dbReference>
<gene>
    <name evidence="1" type="ORF">FWK35_00015079</name>
</gene>
<dbReference type="AlphaFoldDB" id="A0A6G0Y7Z3"/>
<dbReference type="OrthoDB" id="7700353at2759"/>
<sequence length="200" mass="22517">MYSSSNLSALVSSFTAECWAILEALTCKSFLPHRDFLIASDSQASILAIVSNPFLSKSFSISFLWAPEHLDINGNEHADLLAGSYANQSYSGLLRCPYIDLVTLHHSSIQKLWKLEWDSLPESYAFGYRSLFKNISSQPGLQFLRISRAVITKFTKLHTVHGLLPHHSFKLGHNNSTYCPLPNCGGEYCIRVHNRRDIII</sequence>
<dbReference type="InterPro" id="IPR012337">
    <property type="entry name" value="RNaseH-like_sf"/>
</dbReference>
<proteinExistence type="predicted"/>
<evidence type="ECO:0000313" key="2">
    <source>
        <dbReference type="Proteomes" id="UP000478052"/>
    </source>
</evidence>
<keyword evidence="2" id="KW-1185">Reference proteome</keyword>
<name>A0A6G0Y7Z3_APHCR</name>
<accession>A0A6G0Y7Z3</accession>
<dbReference type="SUPFAM" id="SSF53098">
    <property type="entry name" value="Ribonuclease H-like"/>
    <property type="match status" value="1"/>
</dbReference>
<reference evidence="1 2" key="1">
    <citation type="submission" date="2019-08" db="EMBL/GenBank/DDBJ databases">
        <title>Whole genome of Aphis craccivora.</title>
        <authorList>
            <person name="Voronova N.V."/>
            <person name="Shulinski R.S."/>
            <person name="Bandarenka Y.V."/>
            <person name="Zhorov D.G."/>
            <person name="Warner D."/>
        </authorList>
    </citation>
    <scope>NUCLEOTIDE SEQUENCE [LARGE SCALE GENOMIC DNA]</scope>
    <source>
        <strain evidence="1">180601</strain>
        <tissue evidence="1">Whole Body</tissue>
    </source>
</reference>
<protein>
    <submittedName>
        <fullName evidence="1">RNase H domain-containing protein</fullName>
    </submittedName>
</protein>
<dbReference type="InterPro" id="IPR036397">
    <property type="entry name" value="RNaseH_sf"/>
</dbReference>
<comment type="caution">
    <text evidence="1">The sequence shown here is derived from an EMBL/GenBank/DDBJ whole genome shotgun (WGS) entry which is preliminary data.</text>
</comment>
<dbReference type="GO" id="GO:0003676">
    <property type="term" value="F:nucleic acid binding"/>
    <property type="evidence" value="ECO:0007669"/>
    <property type="project" value="InterPro"/>
</dbReference>